<organism evidence="3 4">
    <name type="scientific">Saccharibacter floricola DSM 15669</name>
    <dbReference type="NCBI Taxonomy" id="1123227"/>
    <lineage>
        <taxon>Bacteria</taxon>
        <taxon>Pseudomonadati</taxon>
        <taxon>Pseudomonadota</taxon>
        <taxon>Alphaproteobacteria</taxon>
        <taxon>Acetobacterales</taxon>
        <taxon>Acetobacteraceae</taxon>
        <taxon>Saccharibacter</taxon>
    </lineage>
</organism>
<proteinExistence type="inferred from homology"/>
<evidence type="ECO:0000256" key="2">
    <source>
        <dbReference type="ARBA" id="ARBA00023235"/>
    </source>
</evidence>
<dbReference type="Proteomes" id="UP001062901">
    <property type="component" value="Unassembled WGS sequence"/>
</dbReference>
<comment type="caution">
    <text evidence="3">The sequence shown here is derived from an EMBL/GenBank/DDBJ whole genome shotgun (WGS) entry which is preliminary data.</text>
</comment>
<dbReference type="RefSeq" id="WP_018981036.1">
    <property type="nucleotide sequence ID" value="NZ_BAQD01000032.1"/>
</dbReference>
<dbReference type="InterPro" id="IPR012341">
    <property type="entry name" value="6hp_glycosidase-like_sf"/>
</dbReference>
<gene>
    <name evidence="3" type="ORF">AA15669_1393</name>
</gene>
<evidence type="ECO:0000256" key="1">
    <source>
        <dbReference type="ARBA" id="ARBA00008558"/>
    </source>
</evidence>
<dbReference type="PANTHER" id="PTHR15108">
    <property type="entry name" value="N-ACYLGLUCOSAMINE-2-EPIMERASE"/>
    <property type="match status" value="1"/>
</dbReference>
<sequence>MMTVHSLWKNWLTTQAFPLWSGAGFDTSRQLYQERLAFNHAPIALPALRLMVQARQIATFCQASCDGLYQQAEQAHHCLERVEKLYYQPDGQAGWVFSIGPDHKPVNTTRDLYGHAFILFAYAWAYKHTPTPHYLQMARHTIHEIEQIFRTGNGGFLDSFPAVDAIRRQNPHMHLLEALLTLFEVSNDAFYYDKAQSLTAFSLRSFLSKDPTMLLEFFTEGWHPSQKRGENRVEAGHQFEWAWLLSEFNRLSPQHIHLNETAHHVASSLFKNGRQYGLKEGLVLDAMTETGTLTELSYRIWPQTELMRLLVRHADAPETERLTLLNSLSERFFRQFVPTTLAGGWIDRFHENGRSATDFMPASSLYHIYSAAREILFHPLEG</sequence>
<dbReference type="Gene3D" id="1.50.10.10">
    <property type="match status" value="1"/>
</dbReference>
<protein>
    <submittedName>
        <fullName evidence="3">Mannose-6-phosphate isomerase</fullName>
    </submittedName>
</protein>
<comment type="similarity">
    <text evidence="1">Belongs to the N-acylglucosamine 2-epimerase family.</text>
</comment>
<dbReference type="InterPro" id="IPR008928">
    <property type="entry name" value="6-hairpin_glycosidase_sf"/>
</dbReference>
<reference evidence="3" key="1">
    <citation type="submission" date="2013-04" db="EMBL/GenBank/DDBJ databases">
        <title>The genome sequencing project of 58 acetic acid bacteria.</title>
        <authorList>
            <person name="Okamoto-Kainuma A."/>
            <person name="Ishikawa M."/>
            <person name="Umino S."/>
            <person name="Koizumi Y."/>
            <person name="Shiwa Y."/>
            <person name="Yoshikawa H."/>
            <person name="Matsutani M."/>
            <person name="Matsushita K."/>
        </authorList>
    </citation>
    <scope>NUCLEOTIDE SEQUENCE</scope>
    <source>
        <strain evidence="3">DSM 15669</strain>
    </source>
</reference>
<keyword evidence="2 3" id="KW-0413">Isomerase</keyword>
<dbReference type="EMBL" id="BAQD01000032">
    <property type="protein sequence ID" value="GBQ07472.1"/>
    <property type="molecule type" value="Genomic_DNA"/>
</dbReference>
<evidence type="ECO:0000313" key="4">
    <source>
        <dbReference type="Proteomes" id="UP001062901"/>
    </source>
</evidence>
<accession>A0ABQ0P009</accession>
<dbReference type="GO" id="GO:0016853">
    <property type="term" value="F:isomerase activity"/>
    <property type="evidence" value="ECO:0007669"/>
    <property type="project" value="UniProtKB-KW"/>
</dbReference>
<evidence type="ECO:0000313" key="3">
    <source>
        <dbReference type="EMBL" id="GBQ07472.1"/>
    </source>
</evidence>
<dbReference type="InterPro" id="IPR010819">
    <property type="entry name" value="AGE/CE"/>
</dbReference>
<dbReference type="Pfam" id="PF07221">
    <property type="entry name" value="GlcNAc_2-epim"/>
    <property type="match status" value="1"/>
</dbReference>
<dbReference type="SUPFAM" id="SSF48208">
    <property type="entry name" value="Six-hairpin glycosidases"/>
    <property type="match status" value="1"/>
</dbReference>
<name>A0ABQ0P009_9PROT</name>
<keyword evidence="4" id="KW-1185">Reference proteome</keyword>